<evidence type="ECO:0000256" key="2">
    <source>
        <dbReference type="SAM" id="SignalP"/>
    </source>
</evidence>
<feature type="chain" id="PRO_5022970834" evidence="2">
    <location>
        <begin position="40"/>
        <end position="644"/>
    </location>
</feature>
<dbReference type="Proteomes" id="UP000316726">
    <property type="component" value="Chromosome 18"/>
</dbReference>
<dbReference type="AlphaFoldDB" id="A0A5B8N1J6"/>
<dbReference type="SUPFAM" id="SSF53474">
    <property type="entry name" value="alpha/beta-Hydrolases"/>
    <property type="match status" value="1"/>
</dbReference>
<dbReference type="InterPro" id="IPR029058">
    <property type="entry name" value="AB_hydrolase_fold"/>
</dbReference>
<feature type="region of interest" description="Disordered" evidence="1">
    <location>
        <begin position="389"/>
        <end position="421"/>
    </location>
</feature>
<dbReference type="Gene3D" id="3.40.50.1820">
    <property type="entry name" value="alpha/beta hydrolase"/>
    <property type="match status" value="1"/>
</dbReference>
<sequence>MRVRMRTLLQWWSMPRALDRLISVLLLLAVALVLPDVRCQQADGVGGGNPLSGIVVQMGRAMVERQIHRNLFYGHHNRNTSFTPYYDAGDLVEAGWEPLIVPVPGADDDDDGGDVLVVRRKDGMERAKSLDHGSGCHVMFFHGNNLNLLSILEDLDAFEERLQCLVYAMEYTGYRTDKPEASPSEAAITAEALAATEWLLDQVGPDDKVFLFGHSLGAGVAVDVADQLARREGEGKWRTWETPRSPHDAISGIILEAPFLTAVKTVVDYDDEASFQSSLDRLGAAMPMFKTTIDGLTSSFIEPMDKFRNEDKIELVGSRWPVFVGHAINDKVNPYEHGKKLFDLIEGDRKTAVFLESDAHTLHDEDGPESALFFSALQSFVSKAMLEGTHAGRQRSRGSEPRVNANSGPSGPVDQAQPKSKEWARSELWDSFLRASGSGEARASSLSTTIVPPNLKVRSVGEAGLLGRTTGAPASGRPKNRFGRISASRDPVLQFDADAGTQTVNIVVEITADGQSEGDPVAVIQTSRLNKLSPQVSSVVGRRVGPQVSHDHLVSDVVNRYNKCTFTTSIGSRSSGLKVVDKLTLHRVWGSQPPRSKGSIVLPAKTCKVSPDKSQQYLECREYKYQFLNEETCEVSQALVAADV</sequence>
<dbReference type="GO" id="GO:0016787">
    <property type="term" value="F:hydrolase activity"/>
    <property type="evidence" value="ECO:0007669"/>
    <property type="project" value="UniProtKB-KW"/>
</dbReference>
<keyword evidence="4" id="KW-1185">Reference proteome</keyword>
<dbReference type="PANTHER" id="PTHR12277:SF81">
    <property type="entry name" value="PROTEIN ABHD13"/>
    <property type="match status" value="1"/>
</dbReference>
<evidence type="ECO:0000313" key="3">
    <source>
        <dbReference type="EMBL" id="QDZ25755.1"/>
    </source>
</evidence>
<name>A0A5B8N1J6_9CHLO</name>
<evidence type="ECO:0000313" key="4">
    <source>
        <dbReference type="Proteomes" id="UP000316726"/>
    </source>
</evidence>
<feature type="signal peptide" evidence="2">
    <location>
        <begin position="1"/>
        <end position="39"/>
    </location>
</feature>
<dbReference type="OrthoDB" id="10249433at2759"/>
<protein>
    <submittedName>
        <fullName evidence="3">Alpha/beta hydrolase</fullName>
    </submittedName>
</protein>
<gene>
    <name evidence="3" type="ORF">A3770_18p82730</name>
</gene>
<evidence type="ECO:0000256" key="1">
    <source>
        <dbReference type="SAM" id="MobiDB-lite"/>
    </source>
</evidence>
<keyword evidence="2" id="KW-0732">Signal</keyword>
<accession>A0A5B8N1J6</accession>
<dbReference type="PANTHER" id="PTHR12277">
    <property type="entry name" value="ALPHA/BETA HYDROLASE DOMAIN-CONTAINING PROTEIN"/>
    <property type="match status" value="1"/>
</dbReference>
<dbReference type="STRING" id="1764295.A0A5B8N1J6"/>
<organism evidence="3 4">
    <name type="scientific">Chloropicon primus</name>
    <dbReference type="NCBI Taxonomy" id="1764295"/>
    <lineage>
        <taxon>Eukaryota</taxon>
        <taxon>Viridiplantae</taxon>
        <taxon>Chlorophyta</taxon>
        <taxon>Chloropicophyceae</taxon>
        <taxon>Chloropicales</taxon>
        <taxon>Chloropicaceae</taxon>
        <taxon>Chloropicon</taxon>
    </lineage>
</organism>
<dbReference type="EMBL" id="CP031051">
    <property type="protein sequence ID" value="QDZ25755.1"/>
    <property type="molecule type" value="Genomic_DNA"/>
</dbReference>
<reference evidence="3 4" key="1">
    <citation type="submission" date="2018-07" db="EMBL/GenBank/DDBJ databases">
        <title>The complete nuclear genome of the prasinophyte Chloropicon primus (CCMP1205).</title>
        <authorList>
            <person name="Pombert J.-F."/>
            <person name="Otis C."/>
            <person name="Turmel M."/>
            <person name="Lemieux C."/>
        </authorList>
    </citation>
    <scope>NUCLEOTIDE SEQUENCE [LARGE SCALE GENOMIC DNA]</scope>
    <source>
        <strain evidence="3 4">CCMP1205</strain>
    </source>
</reference>
<proteinExistence type="predicted"/>
<keyword evidence="3" id="KW-0378">Hydrolase</keyword>